<comment type="caution">
    <text evidence="3">The sequence shown here is derived from an EMBL/GenBank/DDBJ whole genome shotgun (WGS) entry which is preliminary data.</text>
</comment>
<reference evidence="3 4" key="1">
    <citation type="journal article" date="2015" name="Genome Biol.">
        <title>Comparative genomics of Steinernema reveals deeply conserved gene regulatory networks.</title>
        <authorList>
            <person name="Dillman A.R."/>
            <person name="Macchietto M."/>
            <person name="Porter C.F."/>
            <person name="Rogers A."/>
            <person name="Williams B."/>
            <person name="Antoshechkin I."/>
            <person name="Lee M.M."/>
            <person name="Goodwin Z."/>
            <person name="Lu X."/>
            <person name="Lewis E.E."/>
            <person name="Goodrich-Blair H."/>
            <person name="Stock S.P."/>
            <person name="Adams B.J."/>
            <person name="Sternberg P.W."/>
            <person name="Mortazavi A."/>
        </authorList>
    </citation>
    <scope>NUCLEOTIDE SEQUENCE [LARGE SCALE GENOMIC DNA]</scope>
    <source>
        <strain evidence="3 4">ALL</strain>
    </source>
</reference>
<evidence type="ECO:0000256" key="2">
    <source>
        <dbReference type="SAM" id="SignalP"/>
    </source>
</evidence>
<dbReference type="AlphaFoldDB" id="A0A4U5NW72"/>
<evidence type="ECO:0000256" key="1">
    <source>
        <dbReference type="SAM" id="MobiDB-lite"/>
    </source>
</evidence>
<keyword evidence="4" id="KW-1185">Reference proteome</keyword>
<feature type="region of interest" description="Disordered" evidence="1">
    <location>
        <begin position="78"/>
        <end position="98"/>
    </location>
</feature>
<organism evidence="3 4">
    <name type="scientific">Steinernema carpocapsae</name>
    <name type="common">Entomopathogenic nematode</name>
    <dbReference type="NCBI Taxonomy" id="34508"/>
    <lineage>
        <taxon>Eukaryota</taxon>
        <taxon>Metazoa</taxon>
        <taxon>Ecdysozoa</taxon>
        <taxon>Nematoda</taxon>
        <taxon>Chromadorea</taxon>
        <taxon>Rhabditida</taxon>
        <taxon>Tylenchina</taxon>
        <taxon>Panagrolaimomorpha</taxon>
        <taxon>Strongyloidoidea</taxon>
        <taxon>Steinernematidae</taxon>
        <taxon>Steinernema</taxon>
    </lineage>
</organism>
<evidence type="ECO:0000313" key="4">
    <source>
        <dbReference type="Proteomes" id="UP000298663"/>
    </source>
</evidence>
<evidence type="ECO:0000313" key="3">
    <source>
        <dbReference type="EMBL" id="TKR87788.1"/>
    </source>
</evidence>
<feature type="signal peptide" evidence="2">
    <location>
        <begin position="1"/>
        <end position="32"/>
    </location>
</feature>
<gene>
    <name evidence="3" type="ORF">L596_012135</name>
</gene>
<dbReference type="Proteomes" id="UP000298663">
    <property type="component" value="Unassembled WGS sequence"/>
</dbReference>
<feature type="compositionally biased region" description="Basic and acidic residues" evidence="1">
    <location>
        <begin position="89"/>
        <end position="98"/>
    </location>
</feature>
<reference evidence="3 4" key="2">
    <citation type="journal article" date="2019" name="G3 (Bethesda)">
        <title>Hybrid Assembly of the Genome of the Entomopathogenic Nematode Steinernema carpocapsae Identifies the X-Chromosome.</title>
        <authorList>
            <person name="Serra L."/>
            <person name="Macchietto M."/>
            <person name="Macias-Munoz A."/>
            <person name="McGill C.J."/>
            <person name="Rodriguez I.M."/>
            <person name="Rodriguez B."/>
            <person name="Murad R."/>
            <person name="Mortazavi A."/>
        </authorList>
    </citation>
    <scope>NUCLEOTIDE SEQUENCE [LARGE SCALE GENOMIC DNA]</scope>
    <source>
        <strain evidence="3 4">ALL</strain>
    </source>
</reference>
<sequence length="190" mass="21326">METKGDKTCRFRSCQSTCFASFLLNGLIGVEALKLEGATVTNWLCGRRRIDSIKSWTANWNRQLGLFPDKAANGKSEISFETRGSSGDRSSRSEQEQKQKRFLASDHDQTLYKALKRIPFAPLDPDFAPKTCPERFLTQTDAPIALNPRSDRLMSFHISASNSCAAFCVSISIAANPIFNQFLYPIMKFL</sequence>
<feature type="chain" id="PRO_5020540870" evidence="2">
    <location>
        <begin position="33"/>
        <end position="190"/>
    </location>
</feature>
<keyword evidence="2" id="KW-0732">Signal</keyword>
<proteinExistence type="predicted"/>
<name>A0A4U5NW72_STECR</name>
<dbReference type="EMBL" id="AZBU02000003">
    <property type="protein sequence ID" value="TKR87788.1"/>
    <property type="molecule type" value="Genomic_DNA"/>
</dbReference>
<accession>A0A4U5NW72</accession>
<protein>
    <submittedName>
        <fullName evidence="3">Uncharacterized protein</fullName>
    </submittedName>
</protein>